<dbReference type="GO" id="GO:0003700">
    <property type="term" value="F:DNA-binding transcription factor activity"/>
    <property type="evidence" value="ECO:0007669"/>
    <property type="project" value="InterPro"/>
</dbReference>
<dbReference type="EMBL" id="JABAIK010000001">
    <property type="protein sequence ID" value="NLS11534.1"/>
    <property type="molecule type" value="Genomic_DNA"/>
</dbReference>
<evidence type="ECO:0000259" key="4">
    <source>
        <dbReference type="PROSITE" id="PS01124"/>
    </source>
</evidence>
<gene>
    <name evidence="5" type="ORF">HGP28_01350</name>
</gene>
<dbReference type="InterPro" id="IPR050908">
    <property type="entry name" value="SmbC-like"/>
</dbReference>
<keyword evidence="6" id="KW-1185">Reference proteome</keyword>
<dbReference type="SUPFAM" id="SSF46689">
    <property type="entry name" value="Homeodomain-like"/>
    <property type="match status" value="2"/>
</dbReference>
<keyword evidence="3" id="KW-0804">Transcription</keyword>
<dbReference type="Proteomes" id="UP000535589">
    <property type="component" value="Unassembled WGS sequence"/>
</dbReference>
<sequence length="292" mass="33708">MEKQTAQHISRINDVLFHIHQDITRDLPAKRLADIAAYSEAHFHRVFKQVVGESVHQYIRRTRMEYAANKLMFEARASVAEVSGLCGFNSISSFSRAFKATFGISPGEWRDPERHRAEKSYLKDPEIAAGYARVSGRVLPEPVIVDVPEKMAAYVRHRGYNRSIRKAWLILQAWANVERRDFSTQYGLHHSNPAWVDVDKCRYVACIAIDKPIQRRSVVNQMVIPGGLHAVFRLKGIYGELLPQISLVLEHWLPSSGFKQRSTPAFVHYFHNQFLEQDEHFELDFYLPVSFD</sequence>
<dbReference type="InterPro" id="IPR020449">
    <property type="entry name" value="Tscrpt_reg_AraC-type_HTH"/>
</dbReference>
<dbReference type="SMART" id="SM00871">
    <property type="entry name" value="AraC_E_bind"/>
    <property type="match status" value="1"/>
</dbReference>
<comment type="caution">
    <text evidence="5">The sequence shown here is derived from an EMBL/GenBank/DDBJ whole genome shotgun (WGS) entry which is preliminary data.</text>
</comment>
<protein>
    <submittedName>
        <fullName evidence="5">AraC family transcriptional regulator</fullName>
    </submittedName>
</protein>
<dbReference type="InterPro" id="IPR018060">
    <property type="entry name" value="HTH_AraC"/>
</dbReference>
<evidence type="ECO:0000256" key="3">
    <source>
        <dbReference type="ARBA" id="ARBA00023163"/>
    </source>
</evidence>
<dbReference type="Pfam" id="PF06445">
    <property type="entry name" value="GyrI-like"/>
    <property type="match status" value="1"/>
</dbReference>
<dbReference type="Pfam" id="PF12833">
    <property type="entry name" value="HTH_18"/>
    <property type="match status" value="1"/>
</dbReference>
<proteinExistence type="predicted"/>
<organism evidence="5 6">
    <name type="scientific">Vibrio agarilyticus</name>
    <dbReference type="NCBI Taxonomy" id="2726741"/>
    <lineage>
        <taxon>Bacteria</taxon>
        <taxon>Pseudomonadati</taxon>
        <taxon>Pseudomonadota</taxon>
        <taxon>Gammaproteobacteria</taxon>
        <taxon>Vibrionales</taxon>
        <taxon>Vibrionaceae</taxon>
        <taxon>Vibrio</taxon>
    </lineage>
</organism>
<dbReference type="AlphaFoldDB" id="A0A7X8TN01"/>
<dbReference type="PRINTS" id="PR00032">
    <property type="entry name" value="HTHARAC"/>
</dbReference>
<dbReference type="PROSITE" id="PS01124">
    <property type="entry name" value="HTH_ARAC_FAMILY_2"/>
    <property type="match status" value="1"/>
</dbReference>
<reference evidence="5 6" key="1">
    <citation type="submission" date="2020-04" db="EMBL/GenBank/DDBJ databases">
        <title>Vibrio sp. SM6, a novel species isolated from seawater.</title>
        <authorList>
            <person name="Wang X."/>
        </authorList>
    </citation>
    <scope>NUCLEOTIDE SEQUENCE [LARGE SCALE GENOMIC DNA]</scope>
    <source>
        <strain evidence="5 6">SM6</strain>
    </source>
</reference>
<dbReference type="SUPFAM" id="SSF55136">
    <property type="entry name" value="Probable bacterial effector-binding domain"/>
    <property type="match status" value="1"/>
</dbReference>
<accession>A0A7X8TN01</accession>
<dbReference type="InterPro" id="IPR009057">
    <property type="entry name" value="Homeodomain-like_sf"/>
</dbReference>
<dbReference type="PANTHER" id="PTHR40055:SF1">
    <property type="entry name" value="TRANSCRIPTIONAL REGULATOR YGIV-RELATED"/>
    <property type="match status" value="1"/>
</dbReference>
<dbReference type="Gene3D" id="3.20.80.10">
    <property type="entry name" value="Regulatory factor, effector binding domain"/>
    <property type="match status" value="1"/>
</dbReference>
<dbReference type="InterPro" id="IPR010499">
    <property type="entry name" value="AraC_E-bd"/>
</dbReference>
<dbReference type="GO" id="GO:0043565">
    <property type="term" value="F:sequence-specific DNA binding"/>
    <property type="evidence" value="ECO:0007669"/>
    <property type="project" value="InterPro"/>
</dbReference>
<dbReference type="PANTHER" id="PTHR40055">
    <property type="entry name" value="TRANSCRIPTIONAL REGULATOR YGIV-RELATED"/>
    <property type="match status" value="1"/>
</dbReference>
<evidence type="ECO:0000256" key="1">
    <source>
        <dbReference type="ARBA" id="ARBA00023015"/>
    </source>
</evidence>
<dbReference type="RefSeq" id="WP_168834631.1">
    <property type="nucleotide sequence ID" value="NZ_JABAIK010000001.1"/>
</dbReference>
<feature type="domain" description="HTH araC/xylS-type" evidence="4">
    <location>
        <begin position="13"/>
        <end position="112"/>
    </location>
</feature>
<dbReference type="SMART" id="SM00342">
    <property type="entry name" value="HTH_ARAC"/>
    <property type="match status" value="1"/>
</dbReference>
<evidence type="ECO:0000313" key="5">
    <source>
        <dbReference type="EMBL" id="NLS11534.1"/>
    </source>
</evidence>
<evidence type="ECO:0000256" key="2">
    <source>
        <dbReference type="ARBA" id="ARBA00023125"/>
    </source>
</evidence>
<dbReference type="InterPro" id="IPR029442">
    <property type="entry name" value="GyrI-like"/>
</dbReference>
<evidence type="ECO:0000313" key="6">
    <source>
        <dbReference type="Proteomes" id="UP000535589"/>
    </source>
</evidence>
<dbReference type="Gene3D" id="1.10.10.60">
    <property type="entry name" value="Homeodomain-like"/>
    <property type="match status" value="2"/>
</dbReference>
<name>A0A7X8TN01_9VIBR</name>
<keyword evidence="2" id="KW-0238">DNA-binding</keyword>
<keyword evidence="1" id="KW-0805">Transcription regulation</keyword>
<dbReference type="InterPro" id="IPR011256">
    <property type="entry name" value="Reg_factor_effector_dom_sf"/>
</dbReference>